<evidence type="ECO:0000256" key="3">
    <source>
        <dbReference type="ARBA" id="ARBA00023163"/>
    </source>
</evidence>
<feature type="domain" description="HTH luxR-type" evidence="5">
    <location>
        <begin position="425"/>
        <end position="490"/>
    </location>
</feature>
<dbReference type="InterPro" id="IPR000792">
    <property type="entry name" value="Tscrpt_reg_LuxR_C"/>
</dbReference>
<keyword evidence="4" id="KW-0812">Transmembrane</keyword>
<feature type="transmembrane region" description="Helical" evidence="4">
    <location>
        <begin position="377"/>
        <end position="395"/>
    </location>
</feature>
<evidence type="ECO:0000313" key="6">
    <source>
        <dbReference type="EMBL" id="RDB63030.1"/>
    </source>
</evidence>
<dbReference type="SMART" id="SM00421">
    <property type="entry name" value="HTH_LUXR"/>
    <property type="match status" value="1"/>
</dbReference>
<feature type="transmembrane region" description="Helical" evidence="4">
    <location>
        <begin position="68"/>
        <end position="87"/>
    </location>
</feature>
<evidence type="ECO:0000313" key="7">
    <source>
        <dbReference type="Proteomes" id="UP000254000"/>
    </source>
</evidence>
<accession>A0A369LUG5</accession>
<feature type="transmembrane region" description="Helical" evidence="4">
    <location>
        <begin position="262"/>
        <end position="279"/>
    </location>
</feature>
<dbReference type="Proteomes" id="UP000254000">
    <property type="component" value="Unassembled WGS sequence"/>
</dbReference>
<gene>
    <name evidence="6" type="ORF">C1877_12940</name>
</gene>
<keyword evidence="4" id="KW-1133">Transmembrane helix</keyword>
<feature type="transmembrane region" description="Helical" evidence="4">
    <location>
        <begin position="34"/>
        <end position="56"/>
    </location>
</feature>
<feature type="transmembrane region" description="Helical" evidence="4">
    <location>
        <begin position="99"/>
        <end position="116"/>
    </location>
</feature>
<keyword evidence="4" id="KW-0472">Membrane</keyword>
<dbReference type="CDD" id="cd06170">
    <property type="entry name" value="LuxR_C_like"/>
    <property type="match status" value="1"/>
</dbReference>
<keyword evidence="1" id="KW-0805">Transcription regulation</keyword>
<feature type="transmembrane region" description="Helical" evidence="4">
    <location>
        <begin position="352"/>
        <end position="371"/>
    </location>
</feature>
<feature type="transmembrane region" description="Helical" evidence="4">
    <location>
        <begin position="187"/>
        <end position="207"/>
    </location>
</feature>
<keyword evidence="3" id="KW-0804">Transcription</keyword>
<dbReference type="AlphaFoldDB" id="A0A369LUG5"/>
<dbReference type="PANTHER" id="PTHR44688:SF16">
    <property type="entry name" value="DNA-BINDING TRANSCRIPTIONAL ACTIVATOR DEVR_DOSR"/>
    <property type="match status" value="1"/>
</dbReference>
<dbReference type="InterPro" id="IPR016032">
    <property type="entry name" value="Sig_transdc_resp-reg_C-effctor"/>
</dbReference>
<evidence type="ECO:0000256" key="4">
    <source>
        <dbReference type="SAM" id="Phobius"/>
    </source>
</evidence>
<feature type="transmembrane region" description="Helical" evidence="4">
    <location>
        <begin position="286"/>
        <end position="305"/>
    </location>
</feature>
<dbReference type="Gene3D" id="1.10.10.10">
    <property type="entry name" value="Winged helix-like DNA-binding domain superfamily/Winged helix DNA-binding domain"/>
    <property type="match status" value="1"/>
</dbReference>
<dbReference type="PANTHER" id="PTHR44688">
    <property type="entry name" value="DNA-BINDING TRANSCRIPTIONAL ACTIVATOR DEVR_DOSR"/>
    <property type="match status" value="1"/>
</dbReference>
<protein>
    <submittedName>
        <fullName evidence="6">LuxR family transcriptional regulator</fullName>
    </submittedName>
</protein>
<keyword evidence="7" id="KW-1185">Reference proteome</keyword>
<dbReference type="EMBL" id="PPTS01000008">
    <property type="protein sequence ID" value="RDB63030.1"/>
    <property type="molecule type" value="Genomic_DNA"/>
</dbReference>
<name>A0A369LUG5_9ACTN</name>
<keyword evidence="2" id="KW-0238">DNA-binding</keyword>
<reference evidence="6 7" key="1">
    <citation type="journal article" date="2018" name="Elife">
        <title>Discovery and characterization of a prevalent human gut bacterial enzyme sufficient for the inactivation of a family of plant toxins.</title>
        <authorList>
            <person name="Koppel N."/>
            <person name="Bisanz J.E."/>
            <person name="Pandelia M.E."/>
            <person name="Turnbaugh P.J."/>
            <person name="Balskus E.P."/>
        </authorList>
    </citation>
    <scope>NUCLEOTIDE SEQUENCE [LARGE SCALE GENOMIC DNA]</scope>
    <source>
        <strain evidence="6 7">3C</strain>
    </source>
</reference>
<comment type="caution">
    <text evidence="6">The sequence shown here is derived from an EMBL/GenBank/DDBJ whole genome shotgun (WGS) entry which is preliminary data.</text>
</comment>
<sequence>MLAKSMDIGGIHMEAEGTRFGGMRKVVHDVREQPTLFVGFTAYKTFAVLLFLDGFFFPGTFRVAGFEFSTIVPFLFICAGVCLFFAFRFRKIKVFDKDAYLWFLVVSMVLGVFFLFMETHAGIADDAFRFATLVLGMVLLAVGTMGIHIELGRIFGMLGMTPTLTFGIASALATGVLSLGITLLDPLLRWVVAFVLPAFIVLLFYCAKGRVFPDQKVLYRESANDLFIPYRFMATSVTQGLALGIPLGFLSFSGFLSQMLDSVGYFFAAALALLAVLVLQMDFNRSIYQIGFPLAGAGLLAVGMLGPSSVMAGVLQVTGFLYLDLVLWGLGSYLIKNCDQPATWVASCPSTALMLGRALGIVVGSVALQVLADSAQIVVFFCTLAFLVLMTALLLTNNANMRTGWGFVRPGDPDEATDSYRTCEVVAQDFGLTQRELEIMYSLIEGKSRKEIAEDLYITSNTIKTHLHNLYGKLDIHSESDLKAFVAKRERMFSTEEDAVPLPPEEV</sequence>
<dbReference type="PRINTS" id="PR00038">
    <property type="entry name" value="HTHLUXR"/>
</dbReference>
<evidence type="ECO:0000256" key="2">
    <source>
        <dbReference type="ARBA" id="ARBA00023125"/>
    </source>
</evidence>
<feature type="transmembrane region" description="Helical" evidence="4">
    <location>
        <begin position="163"/>
        <end position="181"/>
    </location>
</feature>
<feature type="transmembrane region" description="Helical" evidence="4">
    <location>
        <begin position="128"/>
        <end position="151"/>
    </location>
</feature>
<evidence type="ECO:0000259" key="5">
    <source>
        <dbReference type="PROSITE" id="PS50043"/>
    </source>
</evidence>
<dbReference type="SUPFAM" id="SSF46894">
    <property type="entry name" value="C-terminal effector domain of the bipartite response regulators"/>
    <property type="match status" value="1"/>
</dbReference>
<feature type="transmembrane region" description="Helical" evidence="4">
    <location>
        <begin position="228"/>
        <end position="250"/>
    </location>
</feature>
<organism evidence="6 7">
    <name type="scientific">Gordonibacter pamelaeae</name>
    <dbReference type="NCBI Taxonomy" id="471189"/>
    <lineage>
        <taxon>Bacteria</taxon>
        <taxon>Bacillati</taxon>
        <taxon>Actinomycetota</taxon>
        <taxon>Coriobacteriia</taxon>
        <taxon>Eggerthellales</taxon>
        <taxon>Eggerthellaceae</taxon>
        <taxon>Gordonibacter</taxon>
    </lineage>
</organism>
<evidence type="ECO:0000256" key="1">
    <source>
        <dbReference type="ARBA" id="ARBA00023015"/>
    </source>
</evidence>
<dbReference type="InterPro" id="IPR036388">
    <property type="entry name" value="WH-like_DNA-bd_sf"/>
</dbReference>
<feature type="transmembrane region" description="Helical" evidence="4">
    <location>
        <begin position="311"/>
        <end position="331"/>
    </location>
</feature>
<dbReference type="PROSITE" id="PS50043">
    <property type="entry name" value="HTH_LUXR_2"/>
    <property type="match status" value="1"/>
</dbReference>
<dbReference type="Pfam" id="PF00196">
    <property type="entry name" value="GerE"/>
    <property type="match status" value="1"/>
</dbReference>
<proteinExistence type="predicted"/>
<dbReference type="GO" id="GO:0003677">
    <property type="term" value="F:DNA binding"/>
    <property type="evidence" value="ECO:0007669"/>
    <property type="project" value="UniProtKB-KW"/>
</dbReference>
<dbReference type="GO" id="GO:0006355">
    <property type="term" value="P:regulation of DNA-templated transcription"/>
    <property type="evidence" value="ECO:0007669"/>
    <property type="project" value="InterPro"/>
</dbReference>